<keyword evidence="1" id="KW-0732">Signal</keyword>
<sequence>MVRIFCLAVLWSLPTVAVAQDWALRADDRLLTRDEVAQLTEGQTLVFYDDGRSKFSAGGAYSYTYASGQSAFGRYRVEVDGTVCIDYRNGFSRCDRYVESGSRIVMLTEKGERFPIRPSASD</sequence>
<gene>
    <name evidence="2" type="ORF">MUB52_10205</name>
</gene>
<organism evidence="2 3">
    <name type="scientific">Roseobacter sinensis</name>
    <dbReference type="NCBI Taxonomy" id="2931391"/>
    <lineage>
        <taxon>Bacteria</taxon>
        <taxon>Pseudomonadati</taxon>
        <taxon>Pseudomonadota</taxon>
        <taxon>Alphaproteobacteria</taxon>
        <taxon>Rhodobacterales</taxon>
        <taxon>Roseobacteraceae</taxon>
        <taxon>Roseobacter</taxon>
    </lineage>
</organism>
<protein>
    <recommendedName>
        <fullName evidence="4">Secreted protein</fullName>
    </recommendedName>
</protein>
<evidence type="ECO:0000313" key="3">
    <source>
        <dbReference type="Proteomes" id="UP001208690"/>
    </source>
</evidence>
<comment type="caution">
    <text evidence="2">The sequence shown here is derived from an EMBL/GenBank/DDBJ whole genome shotgun (WGS) entry which is preliminary data.</text>
</comment>
<reference evidence="2 3" key="1">
    <citation type="submission" date="2022-04" db="EMBL/GenBank/DDBJ databases">
        <title>Roseobacter sp. WL0113 is a bacterium isolated from neritic sediment.</title>
        <authorList>
            <person name="Wang L."/>
            <person name="He W."/>
            <person name="Zhang D.-F."/>
        </authorList>
    </citation>
    <scope>NUCLEOTIDE SEQUENCE [LARGE SCALE GENOMIC DNA]</scope>
    <source>
        <strain evidence="2 3">WL0113</strain>
    </source>
</reference>
<evidence type="ECO:0000313" key="2">
    <source>
        <dbReference type="EMBL" id="MCV3271801.1"/>
    </source>
</evidence>
<evidence type="ECO:0008006" key="4">
    <source>
        <dbReference type="Google" id="ProtNLM"/>
    </source>
</evidence>
<dbReference type="RefSeq" id="WP_263844118.1">
    <property type="nucleotide sequence ID" value="NZ_JALIEB010000005.1"/>
</dbReference>
<dbReference type="EMBL" id="JALIEB010000005">
    <property type="protein sequence ID" value="MCV3271801.1"/>
    <property type="molecule type" value="Genomic_DNA"/>
</dbReference>
<accession>A0ABT3BE15</accession>
<name>A0ABT3BE15_9RHOB</name>
<feature type="signal peptide" evidence="1">
    <location>
        <begin position="1"/>
        <end position="19"/>
    </location>
</feature>
<evidence type="ECO:0000256" key="1">
    <source>
        <dbReference type="SAM" id="SignalP"/>
    </source>
</evidence>
<proteinExistence type="predicted"/>
<feature type="chain" id="PRO_5046703519" description="Secreted protein" evidence="1">
    <location>
        <begin position="20"/>
        <end position="122"/>
    </location>
</feature>
<dbReference type="Proteomes" id="UP001208690">
    <property type="component" value="Unassembled WGS sequence"/>
</dbReference>
<keyword evidence="3" id="KW-1185">Reference proteome</keyword>